<dbReference type="AlphaFoldDB" id="A0A8S0ZBY9"/>
<dbReference type="EMBL" id="CADEBC010000426">
    <property type="protein sequence ID" value="CAB3230097.1"/>
    <property type="molecule type" value="Genomic_DNA"/>
</dbReference>
<accession>A0A8S0ZBY9</accession>
<keyword evidence="6" id="KW-1185">Reference proteome</keyword>
<gene>
    <name evidence="5" type="ORF">APLA_LOCUS4142</name>
</gene>
<evidence type="ECO:0000256" key="3">
    <source>
        <dbReference type="ARBA" id="ARBA00022525"/>
    </source>
</evidence>
<comment type="similarity">
    <text evidence="2">Belongs to the major royal jelly protein family.</text>
</comment>
<reference evidence="5 6" key="1">
    <citation type="submission" date="2020-04" db="EMBL/GenBank/DDBJ databases">
        <authorList>
            <person name="Wallbank WR R."/>
            <person name="Pardo Diaz C."/>
            <person name="Kozak K."/>
            <person name="Martin S."/>
            <person name="Jiggins C."/>
            <person name="Moest M."/>
            <person name="Warren A I."/>
            <person name="Byers J.R.P. K."/>
            <person name="Montejo-Kovacevich G."/>
            <person name="Yen C E."/>
        </authorList>
    </citation>
    <scope>NUCLEOTIDE SEQUENCE [LARGE SCALE GENOMIC DNA]</scope>
</reference>
<name>A0A8S0ZBY9_ARCPL</name>
<organism evidence="5 6">
    <name type="scientific">Arctia plantaginis</name>
    <name type="common">Wood tiger moth</name>
    <name type="synonym">Phalaena plantaginis</name>
    <dbReference type="NCBI Taxonomy" id="874455"/>
    <lineage>
        <taxon>Eukaryota</taxon>
        <taxon>Metazoa</taxon>
        <taxon>Ecdysozoa</taxon>
        <taxon>Arthropoda</taxon>
        <taxon>Hexapoda</taxon>
        <taxon>Insecta</taxon>
        <taxon>Pterygota</taxon>
        <taxon>Neoptera</taxon>
        <taxon>Endopterygota</taxon>
        <taxon>Lepidoptera</taxon>
        <taxon>Glossata</taxon>
        <taxon>Ditrysia</taxon>
        <taxon>Noctuoidea</taxon>
        <taxon>Erebidae</taxon>
        <taxon>Arctiinae</taxon>
        <taxon>Arctia</taxon>
    </lineage>
</organism>
<keyword evidence="3" id="KW-0964">Secreted</keyword>
<keyword evidence="4" id="KW-0732">Signal</keyword>
<dbReference type="InterPro" id="IPR017996">
    <property type="entry name" value="MRJP/yellow-related"/>
</dbReference>
<comment type="caution">
    <text evidence="5">The sequence shown here is derived from an EMBL/GenBank/DDBJ whole genome shotgun (WGS) entry which is preliminary data.</text>
</comment>
<evidence type="ECO:0000313" key="6">
    <source>
        <dbReference type="Proteomes" id="UP000494106"/>
    </source>
</evidence>
<dbReference type="GO" id="GO:0005576">
    <property type="term" value="C:extracellular region"/>
    <property type="evidence" value="ECO:0007669"/>
    <property type="project" value="UniProtKB-SubCell"/>
</dbReference>
<proteinExistence type="inferred from homology"/>
<protein>
    <submittedName>
        <fullName evidence="5">Uncharacterized protein</fullName>
    </submittedName>
</protein>
<comment type="subcellular location">
    <subcellularLocation>
        <location evidence="1">Secreted</location>
    </subcellularLocation>
</comment>
<evidence type="ECO:0000313" key="5">
    <source>
        <dbReference type="EMBL" id="CAB3230097.1"/>
    </source>
</evidence>
<evidence type="ECO:0000256" key="1">
    <source>
        <dbReference type="ARBA" id="ARBA00004613"/>
    </source>
</evidence>
<evidence type="ECO:0000256" key="2">
    <source>
        <dbReference type="ARBA" id="ARBA00009127"/>
    </source>
</evidence>
<sequence length="99" mass="11703">MSAIGKEKRIEIYLLHNINNLWVLAQDAEKLQFCAEVRWAERDNGAVWALSTRFHKFFRRSASKHEINIRILRVFDNNFVSVQSHFLRRSARQANATFV</sequence>
<dbReference type="Pfam" id="PF03022">
    <property type="entry name" value="MRJP"/>
    <property type="match status" value="1"/>
</dbReference>
<dbReference type="OrthoDB" id="7776143at2759"/>
<dbReference type="Proteomes" id="UP000494106">
    <property type="component" value="Unassembled WGS sequence"/>
</dbReference>
<dbReference type="InterPro" id="IPR011042">
    <property type="entry name" value="6-blade_b-propeller_TolB-like"/>
</dbReference>
<dbReference type="Gene3D" id="2.120.10.30">
    <property type="entry name" value="TolB, C-terminal domain"/>
    <property type="match status" value="1"/>
</dbReference>
<evidence type="ECO:0000256" key="4">
    <source>
        <dbReference type="ARBA" id="ARBA00022729"/>
    </source>
</evidence>